<evidence type="ECO:0000256" key="9">
    <source>
        <dbReference type="RuleBase" id="RU004386"/>
    </source>
</evidence>
<dbReference type="CDD" id="cd05658">
    <property type="entry name" value="M18_DAP"/>
    <property type="match status" value="1"/>
</dbReference>
<dbReference type="NCBIfam" id="NF002759">
    <property type="entry name" value="PRK02813.1"/>
    <property type="match status" value="1"/>
</dbReference>
<keyword evidence="7 9" id="KW-0862">Zinc</keyword>
<evidence type="ECO:0000256" key="10">
    <source>
        <dbReference type="SAM" id="MobiDB-lite"/>
    </source>
</evidence>
<dbReference type="PANTHER" id="PTHR28570">
    <property type="entry name" value="ASPARTYL AMINOPEPTIDASE"/>
    <property type="match status" value="1"/>
</dbReference>
<dbReference type="GO" id="GO:0046872">
    <property type="term" value="F:metal ion binding"/>
    <property type="evidence" value="ECO:0007669"/>
    <property type="project" value="UniProtKB-KW"/>
</dbReference>
<evidence type="ECO:0000256" key="3">
    <source>
        <dbReference type="ARBA" id="ARBA00022438"/>
    </source>
</evidence>
<gene>
    <name evidence="11" type="ORF">R1sor_002881</name>
</gene>
<keyword evidence="4 9" id="KW-0645">Protease</keyword>
<evidence type="ECO:0000256" key="6">
    <source>
        <dbReference type="ARBA" id="ARBA00022801"/>
    </source>
</evidence>
<dbReference type="InterPro" id="IPR001948">
    <property type="entry name" value="Peptidase_M18"/>
</dbReference>
<reference evidence="11 12" key="1">
    <citation type="submission" date="2024-09" db="EMBL/GenBank/DDBJ databases">
        <title>Chromosome-scale assembly of Riccia sorocarpa.</title>
        <authorList>
            <person name="Paukszto L."/>
        </authorList>
    </citation>
    <scope>NUCLEOTIDE SEQUENCE [LARGE SCALE GENOMIC DNA]</scope>
    <source>
        <strain evidence="11">LP-2024</strain>
        <tissue evidence="11">Aerial parts of the thallus</tissue>
    </source>
</reference>
<dbReference type="AlphaFoldDB" id="A0ABD3H655"/>
<keyword evidence="3 9" id="KW-0031">Aminopeptidase</keyword>
<evidence type="ECO:0000256" key="2">
    <source>
        <dbReference type="ARBA" id="ARBA00008290"/>
    </source>
</evidence>
<dbReference type="PRINTS" id="PR00932">
    <property type="entry name" value="AMINO1PTASE"/>
</dbReference>
<proteinExistence type="inferred from homology"/>
<evidence type="ECO:0000256" key="4">
    <source>
        <dbReference type="ARBA" id="ARBA00022670"/>
    </source>
</evidence>
<organism evidence="11 12">
    <name type="scientific">Riccia sorocarpa</name>
    <dbReference type="NCBI Taxonomy" id="122646"/>
    <lineage>
        <taxon>Eukaryota</taxon>
        <taxon>Viridiplantae</taxon>
        <taxon>Streptophyta</taxon>
        <taxon>Embryophyta</taxon>
        <taxon>Marchantiophyta</taxon>
        <taxon>Marchantiopsida</taxon>
        <taxon>Marchantiidae</taxon>
        <taxon>Marchantiales</taxon>
        <taxon>Ricciaceae</taxon>
        <taxon>Riccia</taxon>
    </lineage>
</organism>
<dbReference type="Gene3D" id="3.40.630.10">
    <property type="entry name" value="Zn peptidases"/>
    <property type="match status" value="1"/>
</dbReference>
<dbReference type="SUPFAM" id="SSF53187">
    <property type="entry name" value="Zn-dependent exopeptidases"/>
    <property type="match status" value="1"/>
</dbReference>
<evidence type="ECO:0000313" key="11">
    <source>
        <dbReference type="EMBL" id="KAL3684859.1"/>
    </source>
</evidence>
<dbReference type="GO" id="GO:0006508">
    <property type="term" value="P:proteolysis"/>
    <property type="evidence" value="ECO:0007669"/>
    <property type="project" value="UniProtKB-KW"/>
</dbReference>
<evidence type="ECO:0000313" key="12">
    <source>
        <dbReference type="Proteomes" id="UP001633002"/>
    </source>
</evidence>
<dbReference type="GO" id="GO:0004177">
    <property type="term" value="F:aminopeptidase activity"/>
    <property type="evidence" value="ECO:0007669"/>
    <property type="project" value="UniProtKB-KW"/>
</dbReference>
<keyword evidence="5 9" id="KW-0479">Metal-binding</keyword>
<comment type="cofactor">
    <cofactor evidence="1">
        <name>Zn(2+)</name>
        <dbReference type="ChEBI" id="CHEBI:29105"/>
    </cofactor>
</comment>
<protein>
    <recommendedName>
        <fullName evidence="13">Aspartyl aminopeptidase</fullName>
    </recommendedName>
</protein>
<name>A0ABD3H655_9MARC</name>
<dbReference type="EMBL" id="JBJQOH010000006">
    <property type="protein sequence ID" value="KAL3684859.1"/>
    <property type="molecule type" value="Genomic_DNA"/>
</dbReference>
<accession>A0ABD3H655</accession>
<dbReference type="FunFam" id="2.30.250.10:FF:000001">
    <property type="entry name" value="Aspartyl aminopeptidase 1"/>
    <property type="match status" value="1"/>
</dbReference>
<evidence type="ECO:0000256" key="8">
    <source>
        <dbReference type="ARBA" id="ARBA00023049"/>
    </source>
</evidence>
<sequence>MTTSKNSTVADELVEFLNGACTPFHAVYEAKVRLKQAGYEHLSERDVWKLKPGGKYYFTRNHSTLVAFAIGKRYEAGNGFIAIGCHTDSPCPKLKPISKISKSGFLEVGVQMYGGGLWYSWFDRDLTIAGRVFVRRGESITHELVRVPRPILRVPSLAIHLNRGVNDGFKINTQTNFVPILATALKEEANKAVATKTQSSSDPPSTENGKVEESAKQNVAEDAHHSLMLQVLADELKCQPSDIINFELDVIDTQPSAIGGALEEFVFSGRLDNLCSSFCALKALIDATSENALDDEVGVRIIALFDHEEIGSDSAQGAGSPVFLDTLQRVTTQFSEGSNKRTFEQGIQRSFLVSADMAHSLHPNYSDKHDDNHQPKLHKGLVIKHNANQRYATNAATALLFREIGTRHKIPTQDFVVRNDMACGSTIGPIVASGTGIRTVDVGAPQLAMHSIREMMGVDDVDYAYQHFKAYFEDFSELDTKISVDS</sequence>
<dbReference type="Pfam" id="PF02127">
    <property type="entry name" value="Peptidase_M18"/>
    <property type="match status" value="1"/>
</dbReference>
<keyword evidence="6 9" id="KW-0378">Hydrolase</keyword>
<dbReference type="InterPro" id="IPR023358">
    <property type="entry name" value="Peptidase_M18_dom2"/>
</dbReference>
<dbReference type="GO" id="GO:0008237">
    <property type="term" value="F:metallopeptidase activity"/>
    <property type="evidence" value="ECO:0007669"/>
    <property type="project" value="UniProtKB-KW"/>
</dbReference>
<dbReference type="Gene3D" id="2.30.250.10">
    <property type="entry name" value="Aminopeptidase i, Domain 2"/>
    <property type="match status" value="1"/>
</dbReference>
<evidence type="ECO:0000256" key="7">
    <source>
        <dbReference type="ARBA" id="ARBA00022833"/>
    </source>
</evidence>
<evidence type="ECO:0000256" key="5">
    <source>
        <dbReference type="ARBA" id="ARBA00022723"/>
    </source>
</evidence>
<comment type="caution">
    <text evidence="11">The sequence shown here is derived from an EMBL/GenBank/DDBJ whole genome shotgun (WGS) entry which is preliminary data.</text>
</comment>
<keyword evidence="12" id="KW-1185">Reference proteome</keyword>
<dbReference type="SUPFAM" id="SSF101821">
    <property type="entry name" value="Aminopeptidase/glucanase lid domain"/>
    <property type="match status" value="1"/>
</dbReference>
<keyword evidence="8 9" id="KW-0482">Metalloprotease</keyword>
<feature type="region of interest" description="Disordered" evidence="10">
    <location>
        <begin position="193"/>
        <end position="217"/>
    </location>
</feature>
<comment type="similarity">
    <text evidence="2 9">Belongs to the peptidase M18 family.</text>
</comment>
<evidence type="ECO:0008006" key="13">
    <source>
        <dbReference type="Google" id="ProtNLM"/>
    </source>
</evidence>
<feature type="compositionally biased region" description="Polar residues" evidence="10">
    <location>
        <begin position="195"/>
        <end position="208"/>
    </location>
</feature>
<dbReference type="GO" id="GO:0005737">
    <property type="term" value="C:cytoplasm"/>
    <property type="evidence" value="ECO:0007669"/>
    <property type="project" value="UniProtKB-ARBA"/>
</dbReference>
<dbReference type="Proteomes" id="UP001633002">
    <property type="component" value="Unassembled WGS sequence"/>
</dbReference>
<dbReference type="PANTHER" id="PTHR28570:SF16">
    <property type="entry name" value="ASPARTYL AMINOPEPTIDASE-RELATED"/>
    <property type="match status" value="1"/>
</dbReference>
<evidence type="ECO:0000256" key="1">
    <source>
        <dbReference type="ARBA" id="ARBA00001947"/>
    </source>
</evidence>